<evidence type="ECO:0000313" key="1">
    <source>
        <dbReference type="EMBL" id="QBE66722.1"/>
    </source>
</evidence>
<dbReference type="RefSeq" id="WP_130189829.1">
    <property type="nucleotide sequence ID" value="NZ_CP035913.1"/>
</dbReference>
<gene>
    <name evidence="1" type="ORF">EWM63_30250</name>
</gene>
<evidence type="ECO:0000313" key="2">
    <source>
        <dbReference type="Proteomes" id="UP000290637"/>
    </source>
</evidence>
<dbReference type="OrthoDB" id="8758781at2"/>
<proteinExistence type="predicted"/>
<protein>
    <submittedName>
        <fullName evidence="1">Uncharacterized protein</fullName>
    </submittedName>
</protein>
<reference evidence="1 2" key="1">
    <citation type="submission" date="2019-02" db="EMBL/GenBank/DDBJ databases">
        <title>Draft Genome Sequences of Six Type Strains of the Genus Massilia.</title>
        <authorList>
            <person name="Miess H."/>
            <person name="Frediansyhah A."/>
            <person name="Gross H."/>
        </authorList>
    </citation>
    <scope>NUCLEOTIDE SEQUENCE [LARGE SCALE GENOMIC DNA]</scope>
    <source>
        <strain evidence="1 2">DSM 17473</strain>
    </source>
</reference>
<dbReference type="AlphaFoldDB" id="A0A4P6L746"/>
<dbReference type="EMBL" id="CP035913">
    <property type="protein sequence ID" value="QBE66722.1"/>
    <property type="molecule type" value="Genomic_DNA"/>
</dbReference>
<dbReference type="KEGG" id="plue:EWM63_30250"/>
<name>A0A4P6L746_9BURK</name>
<organism evidence="1 2">
    <name type="scientific">Pseudoduganella lutea</name>
    <dbReference type="NCBI Taxonomy" id="321985"/>
    <lineage>
        <taxon>Bacteria</taxon>
        <taxon>Pseudomonadati</taxon>
        <taxon>Pseudomonadota</taxon>
        <taxon>Betaproteobacteria</taxon>
        <taxon>Burkholderiales</taxon>
        <taxon>Oxalobacteraceae</taxon>
        <taxon>Telluria group</taxon>
        <taxon>Pseudoduganella</taxon>
    </lineage>
</organism>
<accession>A0A4P6L746</accession>
<dbReference type="Proteomes" id="UP000290637">
    <property type="component" value="Chromosome"/>
</dbReference>
<sequence>MPDQQWSYDAVTASALRTITDIATQARRAEGQQAEPHWAMAHGVLRCWCDLVGDAARDEDRAMLEQLFEGMPVPPDSDAAGWHFTSVLVLPRQ</sequence>
<keyword evidence="2" id="KW-1185">Reference proteome</keyword>